<proteinExistence type="predicted"/>
<dbReference type="EMBL" id="KV453843">
    <property type="protein sequence ID" value="ODV89384.1"/>
    <property type="molecule type" value="Genomic_DNA"/>
</dbReference>
<accession>A0A1E4TCA0</accession>
<evidence type="ECO:0000256" key="1">
    <source>
        <dbReference type="SAM" id="MobiDB-lite"/>
    </source>
</evidence>
<protein>
    <submittedName>
        <fullName evidence="2">Uncharacterized protein</fullName>
    </submittedName>
</protein>
<feature type="compositionally biased region" description="Basic residues" evidence="1">
    <location>
        <begin position="44"/>
        <end position="56"/>
    </location>
</feature>
<dbReference type="AlphaFoldDB" id="A0A1E4TCA0"/>
<organism evidence="2 3">
    <name type="scientific">Tortispora caseinolytica NRRL Y-17796</name>
    <dbReference type="NCBI Taxonomy" id="767744"/>
    <lineage>
        <taxon>Eukaryota</taxon>
        <taxon>Fungi</taxon>
        <taxon>Dikarya</taxon>
        <taxon>Ascomycota</taxon>
        <taxon>Saccharomycotina</taxon>
        <taxon>Trigonopsidomycetes</taxon>
        <taxon>Trigonopsidales</taxon>
        <taxon>Trigonopsidaceae</taxon>
        <taxon>Tortispora</taxon>
    </lineage>
</organism>
<dbReference type="Proteomes" id="UP000095023">
    <property type="component" value="Unassembled WGS sequence"/>
</dbReference>
<feature type="compositionally biased region" description="Polar residues" evidence="1">
    <location>
        <begin position="57"/>
        <end position="68"/>
    </location>
</feature>
<gene>
    <name evidence="2" type="ORF">CANCADRAFT_139225</name>
</gene>
<name>A0A1E4TCA0_9ASCO</name>
<feature type="compositionally biased region" description="Polar residues" evidence="1">
    <location>
        <begin position="8"/>
        <end position="20"/>
    </location>
</feature>
<keyword evidence="3" id="KW-1185">Reference proteome</keyword>
<sequence length="132" mass="14691">MTHHCKNTYLSQGPTYSGESNPRVLVGPLIGLIKQFHPKDHLQTTRRPKPSQKRNTSHLTYSGKSQLMRTATKRSLATPFLLSNGRCAGGNNSRSPDHPVFWVGLIVLDDRSHRSLMSARGTEMRDALVRAG</sequence>
<feature type="region of interest" description="Disordered" evidence="1">
    <location>
        <begin position="36"/>
        <end position="68"/>
    </location>
</feature>
<evidence type="ECO:0000313" key="3">
    <source>
        <dbReference type="Proteomes" id="UP000095023"/>
    </source>
</evidence>
<feature type="region of interest" description="Disordered" evidence="1">
    <location>
        <begin position="1"/>
        <end position="21"/>
    </location>
</feature>
<evidence type="ECO:0000313" key="2">
    <source>
        <dbReference type="EMBL" id="ODV89384.1"/>
    </source>
</evidence>
<reference evidence="3" key="1">
    <citation type="submission" date="2016-02" db="EMBL/GenBank/DDBJ databases">
        <title>Comparative genomics of biotechnologically important yeasts.</title>
        <authorList>
            <consortium name="DOE Joint Genome Institute"/>
            <person name="Riley R."/>
            <person name="Haridas S."/>
            <person name="Wolfe K.H."/>
            <person name="Lopes M.R."/>
            <person name="Hittinger C.T."/>
            <person name="Goker M."/>
            <person name="Salamov A."/>
            <person name="Wisecaver J."/>
            <person name="Long T.M."/>
            <person name="Aerts A.L."/>
            <person name="Barry K."/>
            <person name="Choi C."/>
            <person name="Clum A."/>
            <person name="Coughlan A.Y."/>
            <person name="Deshpande S."/>
            <person name="Douglass A.P."/>
            <person name="Hanson S.J."/>
            <person name="Klenk H.-P."/>
            <person name="Labutti K."/>
            <person name="Lapidus A."/>
            <person name="Lindquist E."/>
            <person name="Lipzen A."/>
            <person name="Meier-Kolthoff J.P."/>
            <person name="Ohm R.A."/>
            <person name="Otillar R.P."/>
            <person name="Pangilinan J."/>
            <person name="Peng Y."/>
            <person name="Rokas A."/>
            <person name="Rosa C.A."/>
            <person name="Scheuner C."/>
            <person name="Sibirny A.A."/>
            <person name="Slot J.C."/>
            <person name="Stielow J.B."/>
            <person name="Sun H."/>
            <person name="Kurtzman C.P."/>
            <person name="Blackwell M."/>
            <person name="Jeffries T.W."/>
            <person name="Grigoriev I.V."/>
        </authorList>
    </citation>
    <scope>NUCLEOTIDE SEQUENCE [LARGE SCALE GENOMIC DNA]</scope>
    <source>
        <strain evidence="3">NRRL Y-17796</strain>
    </source>
</reference>